<feature type="transmembrane region" description="Helical" evidence="17">
    <location>
        <begin position="37"/>
        <end position="58"/>
    </location>
</feature>
<comment type="catalytic activity">
    <reaction evidence="10">
        <text>1D-myo-inositol 1,2-bisphosphate + H2O = 1D-myo-inositol 2-phosphate + phosphate</text>
        <dbReference type="Rhea" id="RHEA:77135"/>
        <dbReference type="ChEBI" id="CHEBI:15377"/>
        <dbReference type="ChEBI" id="CHEBI:43474"/>
        <dbReference type="ChEBI" id="CHEBI:84142"/>
        <dbReference type="ChEBI" id="CHEBI:195539"/>
    </reaction>
    <physiologicalReaction direction="left-to-right" evidence="10">
        <dbReference type="Rhea" id="RHEA:77136"/>
    </physiologicalReaction>
</comment>
<dbReference type="PIRSF" id="PIRSF000894">
    <property type="entry name" value="Acid_phosphatase"/>
    <property type="match status" value="1"/>
</dbReference>
<dbReference type="SUPFAM" id="SSF53254">
    <property type="entry name" value="Phosphoglycerate mutase-like"/>
    <property type="match status" value="1"/>
</dbReference>
<dbReference type="InterPro" id="IPR029033">
    <property type="entry name" value="His_PPase_superfam"/>
</dbReference>
<dbReference type="Proteomes" id="UP000092993">
    <property type="component" value="Unassembled WGS sequence"/>
</dbReference>
<evidence type="ECO:0000256" key="10">
    <source>
        <dbReference type="ARBA" id="ARBA00043675"/>
    </source>
</evidence>
<keyword evidence="17" id="KW-0472">Membrane</keyword>
<keyword evidence="17" id="KW-1133">Transmembrane helix</keyword>
<dbReference type="STRING" id="5627.A0A1C7M4Z3"/>
<evidence type="ECO:0000256" key="4">
    <source>
        <dbReference type="ARBA" id="ARBA00022801"/>
    </source>
</evidence>
<evidence type="ECO:0000256" key="5">
    <source>
        <dbReference type="ARBA" id="ARBA00023157"/>
    </source>
</evidence>
<dbReference type="EMBL" id="LUGG01000011">
    <property type="protein sequence ID" value="OBZ71577.1"/>
    <property type="molecule type" value="Genomic_DNA"/>
</dbReference>
<dbReference type="InterPro" id="IPR016274">
    <property type="entry name" value="Histidine_acid_Pase_euk"/>
</dbReference>
<evidence type="ECO:0000256" key="8">
    <source>
        <dbReference type="ARBA" id="ARBA00042300"/>
    </source>
</evidence>
<dbReference type="InterPro" id="IPR000560">
    <property type="entry name" value="His_Pase_clade-2"/>
</dbReference>
<dbReference type="Gene3D" id="3.40.50.1240">
    <property type="entry name" value="Phosphoglycerate mutase-like"/>
    <property type="match status" value="1"/>
</dbReference>
<evidence type="ECO:0000313" key="18">
    <source>
        <dbReference type="EMBL" id="OBZ71577.1"/>
    </source>
</evidence>
<dbReference type="GO" id="GO:0016158">
    <property type="term" value="F:inositol hexakisphosphate 3-phosphatase activity"/>
    <property type="evidence" value="ECO:0007669"/>
    <property type="project" value="UniProtKB-EC"/>
</dbReference>
<comment type="catalytic activity">
    <reaction evidence="12">
        <text>1D-myo-inositol 1,2,4,5,6-pentakisphosphate + H2O = 1D-myo-inositol 1,2,5,6-tetrakisphosphate + phosphate</text>
        <dbReference type="Rhea" id="RHEA:77115"/>
        <dbReference type="ChEBI" id="CHEBI:15377"/>
        <dbReference type="ChEBI" id="CHEBI:43474"/>
        <dbReference type="ChEBI" id="CHEBI:57798"/>
        <dbReference type="ChEBI" id="CHEBI:195535"/>
    </reaction>
    <physiologicalReaction direction="left-to-right" evidence="12">
        <dbReference type="Rhea" id="RHEA:77116"/>
    </physiologicalReaction>
</comment>
<protein>
    <recommendedName>
        <fullName evidence="14">Phytase A</fullName>
    </recommendedName>
    <alternativeName>
        <fullName evidence="15">Histidine acid phosphatase phyA</fullName>
    </alternativeName>
    <alternativeName>
        <fullName evidence="8">Myo-inositol hexakisphosphate phosphohydrolase A</fullName>
    </alternativeName>
    <alternativeName>
        <fullName evidence="7">Myo-inositol-hexaphosphate 3-phosphohydrolase A</fullName>
    </alternativeName>
</protein>
<evidence type="ECO:0000256" key="15">
    <source>
        <dbReference type="ARBA" id="ARBA00044262"/>
    </source>
</evidence>
<keyword evidence="4" id="KW-0378">Hydrolase</keyword>
<dbReference type="CDD" id="cd07061">
    <property type="entry name" value="HP_HAP_like"/>
    <property type="match status" value="1"/>
</dbReference>
<reference evidence="18 19" key="1">
    <citation type="submission" date="2016-03" db="EMBL/GenBank/DDBJ databases">
        <title>Whole genome sequencing of Grifola frondosa 9006-11.</title>
        <authorList>
            <person name="Min B."/>
            <person name="Park H."/>
            <person name="Kim J.-G."/>
            <person name="Cho H."/>
            <person name="Oh Y.-L."/>
            <person name="Kong W.-S."/>
            <person name="Choi I.-G."/>
        </authorList>
    </citation>
    <scope>NUCLEOTIDE SEQUENCE [LARGE SCALE GENOMIC DNA]</scope>
    <source>
        <strain evidence="18 19">9006-11</strain>
    </source>
</reference>
<dbReference type="PANTHER" id="PTHR20963">
    <property type="entry name" value="MULTIPLE INOSITOL POLYPHOSPHATE PHOSPHATASE-RELATED"/>
    <property type="match status" value="1"/>
</dbReference>
<comment type="subunit">
    <text evidence="2">Monomer.</text>
</comment>
<evidence type="ECO:0000256" key="13">
    <source>
        <dbReference type="ARBA" id="ARBA00043788"/>
    </source>
</evidence>
<evidence type="ECO:0000256" key="16">
    <source>
        <dbReference type="PIRSR" id="PIRSR000894-2"/>
    </source>
</evidence>
<proteinExistence type="predicted"/>
<dbReference type="PANTHER" id="PTHR20963:SF24">
    <property type="entry name" value="3-PHYTASE B"/>
    <property type="match status" value="1"/>
</dbReference>
<dbReference type="AlphaFoldDB" id="A0A1C7M4Z3"/>
<dbReference type="OrthoDB" id="6509975at2759"/>
<evidence type="ECO:0000256" key="11">
    <source>
        <dbReference type="ARBA" id="ARBA00043721"/>
    </source>
</evidence>
<dbReference type="GO" id="GO:0005576">
    <property type="term" value="C:extracellular region"/>
    <property type="evidence" value="ECO:0007669"/>
    <property type="project" value="UniProtKB-SubCell"/>
</dbReference>
<name>A0A1C7M4Z3_GRIFR</name>
<evidence type="ECO:0000256" key="12">
    <source>
        <dbReference type="ARBA" id="ARBA00043748"/>
    </source>
</evidence>
<keyword evidence="17" id="KW-0812">Transmembrane</keyword>
<comment type="subcellular location">
    <subcellularLocation>
        <location evidence="1">Secreted</location>
    </subcellularLocation>
</comment>
<comment type="catalytic activity">
    <reaction evidence="11">
        <text>1D-myo-inositol 1,2,6-trisphosphate + H2O = 1D-myo-inositol 1,2-bisphosphate + phosphate</text>
        <dbReference type="Rhea" id="RHEA:77131"/>
        <dbReference type="ChEBI" id="CHEBI:15377"/>
        <dbReference type="ChEBI" id="CHEBI:43474"/>
        <dbReference type="ChEBI" id="CHEBI:195537"/>
        <dbReference type="ChEBI" id="CHEBI:195539"/>
    </reaction>
    <physiologicalReaction direction="left-to-right" evidence="11">
        <dbReference type="Rhea" id="RHEA:77132"/>
    </physiologicalReaction>
</comment>
<feature type="disulfide bond" evidence="16">
    <location>
        <begin position="309"/>
        <end position="323"/>
    </location>
</feature>
<feature type="disulfide bond" evidence="16">
    <location>
        <begin position="263"/>
        <end position="506"/>
    </location>
</feature>
<comment type="caution">
    <text evidence="18">The sequence shown here is derived from an EMBL/GenBank/DDBJ whole genome shotgun (WGS) entry which is preliminary data.</text>
</comment>
<dbReference type="GO" id="GO:0003993">
    <property type="term" value="F:acid phosphatase activity"/>
    <property type="evidence" value="ECO:0007669"/>
    <property type="project" value="TreeGrafter"/>
</dbReference>
<evidence type="ECO:0000256" key="7">
    <source>
        <dbReference type="ARBA" id="ARBA00041857"/>
    </source>
</evidence>
<comment type="catalytic activity">
    <reaction evidence="9">
        <text>1D-myo-inositol 1,2,5,6-tetrakisphosphate + H2O = 1D-myo-inositol 1,2,6-trisphosphate + phosphate</text>
        <dbReference type="Rhea" id="RHEA:77119"/>
        <dbReference type="ChEBI" id="CHEBI:15377"/>
        <dbReference type="ChEBI" id="CHEBI:43474"/>
        <dbReference type="ChEBI" id="CHEBI:195535"/>
        <dbReference type="ChEBI" id="CHEBI:195537"/>
    </reaction>
    <physiologicalReaction direction="left-to-right" evidence="9">
        <dbReference type="Rhea" id="RHEA:77120"/>
    </physiologicalReaction>
</comment>
<evidence type="ECO:0000256" key="9">
    <source>
        <dbReference type="ARBA" id="ARBA00043670"/>
    </source>
</evidence>
<keyword evidence="3" id="KW-0964">Secreted</keyword>
<accession>A0A1C7M4Z3</accession>
<comment type="catalytic activity">
    <reaction evidence="13">
        <text>1D-myo-inositol hexakisphosphate + H2O = 1D-myo-inositol 1,2,4,5,6-pentakisphosphate + phosphate</text>
        <dbReference type="Rhea" id="RHEA:16989"/>
        <dbReference type="ChEBI" id="CHEBI:15377"/>
        <dbReference type="ChEBI" id="CHEBI:43474"/>
        <dbReference type="ChEBI" id="CHEBI:57798"/>
        <dbReference type="ChEBI" id="CHEBI:58130"/>
        <dbReference type="EC" id="3.1.3.8"/>
    </reaction>
    <physiologicalReaction direction="left-to-right" evidence="13">
        <dbReference type="Rhea" id="RHEA:16990"/>
    </physiologicalReaction>
</comment>
<feature type="transmembrane region" description="Helical" evidence="17">
    <location>
        <begin position="110"/>
        <end position="132"/>
    </location>
</feature>
<dbReference type="OMA" id="VVERMEC"/>
<feature type="disulfide bond" evidence="16">
    <location>
        <begin position="475"/>
        <end position="483"/>
    </location>
</feature>
<dbReference type="Pfam" id="PF00328">
    <property type="entry name" value="His_Phos_2"/>
    <property type="match status" value="1"/>
</dbReference>
<sequence length="508" mass="56220">MGVLHKIPALPVVNPQAEYYPLELQTRNSITRAQTSGIRVSVAVIIFLCYAAWMLAWFGDDAHGGNAPLGVPKYLQRRWGQYAPWYPNDEYEPPPFGCNITQLTITIDQAVATVAATSGSICVAFAVFPVNIKIKLQRHGARYPNAEDGAEYFKAIQRLISAEKFKDSRLEFLLDYEYELGEDDLVPFGAAQSFDAGKIAYERYVHLVNPGSVPFVRASGVQRVISTATNWTVGFAAASRQRYNPALNVILSEEVNNTLNNDCPNAGDGSRQTGEWVATFAPPHTTRLNKAAPGANLTDMDVYYLLAMCPFETVAKETASPFCDLFTKNDFRAFEYFGDLEKYYKTGYGEPLGPIQGVGYVNELLARLTDTPVRDHTQANSSLDFPLGRTIYADFTHENTMIAIYSAIGLFNISAHPPDPRDISTAHEGWIASHMVPFSARMVTERMECALEAGMGGADYVRILVNDDVQPLEFCGARENGLCTLDAFVESQGYARRSGDGDFEKCYN</sequence>
<evidence type="ECO:0000256" key="2">
    <source>
        <dbReference type="ARBA" id="ARBA00011245"/>
    </source>
</evidence>
<organism evidence="18 19">
    <name type="scientific">Grifola frondosa</name>
    <name type="common">Maitake</name>
    <name type="synonym">Polyporus frondosus</name>
    <dbReference type="NCBI Taxonomy" id="5627"/>
    <lineage>
        <taxon>Eukaryota</taxon>
        <taxon>Fungi</taxon>
        <taxon>Dikarya</taxon>
        <taxon>Basidiomycota</taxon>
        <taxon>Agaricomycotina</taxon>
        <taxon>Agaricomycetes</taxon>
        <taxon>Polyporales</taxon>
        <taxon>Grifolaceae</taxon>
        <taxon>Grifola</taxon>
    </lineage>
</organism>
<keyword evidence="19" id="KW-1185">Reference proteome</keyword>
<keyword evidence="5 16" id="KW-1015">Disulfide bond</keyword>
<evidence type="ECO:0000256" key="6">
    <source>
        <dbReference type="ARBA" id="ARBA00023180"/>
    </source>
</evidence>
<evidence type="ECO:0000256" key="1">
    <source>
        <dbReference type="ARBA" id="ARBA00004613"/>
    </source>
</evidence>
<evidence type="ECO:0000256" key="3">
    <source>
        <dbReference type="ARBA" id="ARBA00022525"/>
    </source>
</evidence>
<evidence type="ECO:0000256" key="17">
    <source>
        <dbReference type="SAM" id="Phobius"/>
    </source>
</evidence>
<evidence type="ECO:0000313" key="19">
    <source>
        <dbReference type="Proteomes" id="UP000092993"/>
    </source>
</evidence>
<evidence type="ECO:0000256" key="14">
    <source>
        <dbReference type="ARBA" id="ARBA00044106"/>
    </source>
</evidence>
<keyword evidence="6" id="KW-0325">Glycoprotein</keyword>
<gene>
    <name evidence="18" type="primary">phyA_1</name>
    <name evidence="18" type="ORF">A0H81_08890</name>
</gene>